<accession>A0AAW0B7F8</accession>
<protein>
    <submittedName>
        <fullName evidence="2">Uncharacterized protein</fullName>
    </submittedName>
</protein>
<name>A0AAW0B7F8_9AGAR</name>
<evidence type="ECO:0000256" key="1">
    <source>
        <dbReference type="SAM" id="MobiDB-lite"/>
    </source>
</evidence>
<comment type="caution">
    <text evidence="2">The sequence shown here is derived from an EMBL/GenBank/DDBJ whole genome shotgun (WGS) entry which is preliminary data.</text>
</comment>
<gene>
    <name evidence="2" type="ORF">VNI00_017134</name>
</gene>
<evidence type="ECO:0000313" key="3">
    <source>
        <dbReference type="Proteomes" id="UP001383192"/>
    </source>
</evidence>
<dbReference type="AlphaFoldDB" id="A0AAW0B7F8"/>
<proteinExistence type="predicted"/>
<feature type="region of interest" description="Disordered" evidence="1">
    <location>
        <begin position="113"/>
        <end position="164"/>
    </location>
</feature>
<reference evidence="2 3" key="1">
    <citation type="submission" date="2024-01" db="EMBL/GenBank/DDBJ databases">
        <title>A draft genome for a cacao thread blight-causing isolate of Paramarasmius palmivorus.</title>
        <authorList>
            <person name="Baruah I.K."/>
            <person name="Bukari Y."/>
            <person name="Amoako-Attah I."/>
            <person name="Meinhardt L.W."/>
            <person name="Bailey B.A."/>
            <person name="Cohen S.P."/>
        </authorList>
    </citation>
    <scope>NUCLEOTIDE SEQUENCE [LARGE SCALE GENOMIC DNA]</scope>
    <source>
        <strain evidence="2 3">GH-12</strain>
    </source>
</reference>
<organism evidence="2 3">
    <name type="scientific">Paramarasmius palmivorus</name>
    <dbReference type="NCBI Taxonomy" id="297713"/>
    <lineage>
        <taxon>Eukaryota</taxon>
        <taxon>Fungi</taxon>
        <taxon>Dikarya</taxon>
        <taxon>Basidiomycota</taxon>
        <taxon>Agaricomycotina</taxon>
        <taxon>Agaricomycetes</taxon>
        <taxon>Agaricomycetidae</taxon>
        <taxon>Agaricales</taxon>
        <taxon>Marasmiineae</taxon>
        <taxon>Marasmiaceae</taxon>
        <taxon>Paramarasmius</taxon>
    </lineage>
</organism>
<feature type="compositionally biased region" description="Polar residues" evidence="1">
    <location>
        <begin position="113"/>
        <end position="128"/>
    </location>
</feature>
<evidence type="ECO:0000313" key="2">
    <source>
        <dbReference type="EMBL" id="KAK7021955.1"/>
    </source>
</evidence>
<sequence>MYGPAHEVQVISTLDTRKILEDAADRGEEDGDLVSRDAIDILGGAGLQRSQSTPHQSKRLCLDSDHPSHDEAHTVIPGVMPISKLASLLDATTLAKNPEQFRKEHTFILQNVSHSHSNPTAESNTSALITKAKRTPAQQRRQDKKHLNYREKRKGKREADQEEGATIKACAAKHVAALQSSGLNIKVPFQMDAREWVGPSVATPQRKHIGLGRYLGIPGMQKIAWPNVRQSRVIRGVDGMPYALLAGWPSDEWPVVMKEVQRVLQWAHERLKFDLDNRRGDYDTIGMGLSMGGGQDRPQRLRSGDEGQNGEILDEVRGNWAVKRVARYHDSICDDETRWAFVQFTAAALVRWVHNGCLTDLEFMEKATLLQKKEWQAHHDQLGEVGLSLLRL</sequence>
<keyword evidence="3" id="KW-1185">Reference proteome</keyword>
<feature type="region of interest" description="Disordered" evidence="1">
    <location>
        <begin position="286"/>
        <end position="308"/>
    </location>
</feature>
<dbReference type="EMBL" id="JAYKXP010000157">
    <property type="protein sequence ID" value="KAK7021955.1"/>
    <property type="molecule type" value="Genomic_DNA"/>
</dbReference>
<dbReference type="Proteomes" id="UP001383192">
    <property type="component" value="Unassembled WGS sequence"/>
</dbReference>
<feature type="region of interest" description="Disordered" evidence="1">
    <location>
        <begin position="45"/>
        <end position="68"/>
    </location>
</feature>